<keyword evidence="3" id="KW-0472">Membrane</keyword>
<keyword evidence="1" id="KW-1003">Cell membrane</keyword>
<evidence type="ECO:0000256" key="6">
    <source>
        <dbReference type="SAM" id="SignalP"/>
    </source>
</evidence>
<evidence type="ECO:0000256" key="4">
    <source>
        <dbReference type="ARBA" id="ARBA00023139"/>
    </source>
</evidence>
<dbReference type="InterPro" id="IPR006059">
    <property type="entry name" value="SBP"/>
</dbReference>
<sequence>MKKKQVTAFLLAAVLGVSALMTGCGDSKKKEETAGKEGGSKEFTAFMFLSGTPFNEDWEVWKEIEKETGVKLKGVVASSNSDYSTAFQNMVASGQLADIIACESTSDLEKLGKDGGMLPLNDLIDEHAPNIKKMLEEDPNFKYQATAEDGNIYNIPLGKELQSSQFYWIRQDWLDKLGLAVPTTVDELHDVLLAFKNNDPNGNGKADEIPLFDRSATSENEMGEYLALWDSSTGFYPRDGKMAFEPITENYKLAVSNLANWYKEGLIDPEIFTRGMSARDTLLSNNTGGFTHDWVSTGNYNDSLAQDVPGFNMVAVAPFADQNGNVKERERRYAECGWGISSQCKDPEALIKFMDYMFTEEGSDFMNWGIEGKTYTVDENGNKAFTEEVFNSGLAPVEYLRSLGSQYRAGYVQSADYEYATMNDAGKAANELYSSHEEWFKDAKLPDLKLSKDALDEYKSIMSGITPIVFEKLQSWVLGSGNIEAEYDDFVNELKARNIDRAIEIQQEAYDNFMKVTK</sequence>
<dbReference type="RefSeq" id="WP_004221383.1">
    <property type="nucleotide sequence ID" value="NZ_CACRSY010000007.1"/>
</dbReference>
<dbReference type="PANTHER" id="PTHR43649:SF33">
    <property type="entry name" value="POLYGALACTURONAN_RHAMNOGALACTURONAN-BINDING PROTEIN YTCQ"/>
    <property type="match status" value="1"/>
</dbReference>
<organism evidence="7">
    <name type="scientific">Blautia hansenii</name>
    <name type="common">Ruminococcus hansenii</name>
    <dbReference type="NCBI Taxonomy" id="1322"/>
    <lineage>
        <taxon>Bacteria</taxon>
        <taxon>Bacillati</taxon>
        <taxon>Bacillota</taxon>
        <taxon>Clostridia</taxon>
        <taxon>Lachnospirales</taxon>
        <taxon>Lachnospiraceae</taxon>
        <taxon>Blautia</taxon>
    </lineage>
</organism>
<evidence type="ECO:0000256" key="1">
    <source>
        <dbReference type="ARBA" id="ARBA00022475"/>
    </source>
</evidence>
<evidence type="ECO:0000256" key="3">
    <source>
        <dbReference type="ARBA" id="ARBA00023136"/>
    </source>
</evidence>
<evidence type="ECO:0000313" key="7">
    <source>
        <dbReference type="EMBL" id="VYS89277.1"/>
    </source>
</evidence>
<accession>A0A6N2S790</accession>
<dbReference type="PANTHER" id="PTHR43649">
    <property type="entry name" value="ARABINOSE-BINDING PROTEIN-RELATED"/>
    <property type="match status" value="1"/>
</dbReference>
<dbReference type="PROSITE" id="PS51257">
    <property type="entry name" value="PROKAR_LIPOPROTEIN"/>
    <property type="match status" value="1"/>
</dbReference>
<keyword evidence="4" id="KW-0564">Palmitate</keyword>
<reference evidence="7" key="1">
    <citation type="submission" date="2019-11" db="EMBL/GenBank/DDBJ databases">
        <authorList>
            <person name="Feng L."/>
        </authorList>
    </citation>
    <scope>NUCLEOTIDE SEQUENCE</scope>
    <source>
        <strain evidence="7">BhanseniiLFYP23</strain>
    </source>
</reference>
<name>A0A6N2S790_BLAHA</name>
<keyword evidence="2 6" id="KW-0732">Signal</keyword>
<dbReference type="EMBL" id="CACRSY010000007">
    <property type="protein sequence ID" value="VYS89277.1"/>
    <property type="molecule type" value="Genomic_DNA"/>
</dbReference>
<dbReference type="SUPFAM" id="SSF53850">
    <property type="entry name" value="Periplasmic binding protein-like II"/>
    <property type="match status" value="1"/>
</dbReference>
<gene>
    <name evidence="7" type="primary">lipO_3</name>
    <name evidence="7" type="ORF">BHLFYP23_01973</name>
</gene>
<dbReference type="Pfam" id="PF01547">
    <property type="entry name" value="SBP_bac_1"/>
    <property type="match status" value="1"/>
</dbReference>
<evidence type="ECO:0000256" key="5">
    <source>
        <dbReference type="ARBA" id="ARBA00023288"/>
    </source>
</evidence>
<evidence type="ECO:0000256" key="2">
    <source>
        <dbReference type="ARBA" id="ARBA00022729"/>
    </source>
</evidence>
<proteinExistence type="predicted"/>
<dbReference type="InterPro" id="IPR050490">
    <property type="entry name" value="Bact_solute-bd_prot1"/>
</dbReference>
<dbReference type="Gene3D" id="3.40.190.10">
    <property type="entry name" value="Periplasmic binding protein-like II"/>
    <property type="match status" value="2"/>
</dbReference>
<feature type="signal peptide" evidence="6">
    <location>
        <begin position="1"/>
        <end position="19"/>
    </location>
</feature>
<keyword evidence="5 7" id="KW-0449">Lipoprotein</keyword>
<feature type="chain" id="PRO_5038787724" evidence="6">
    <location>
        <begin position="20"/>
        <end position="518"/>
    </location>
</feature>
<dbReference type="AlphaFoldDB" id="A0A6N2S790"/>
<protein>
    <submittedName>
        <fullName evidence="7">Lipoprotein LipO</fullName>
    </submittedName>
</protein>